<dbReference type="Gene3D" id="1.10.287.950">
    <property type="entry name" value="Methyl-accepting chemotaxis protein"/>
    <property type="match status" value="1"/>
</dbReference>
<dbReference type="SMART" id="SM00283">
    <property type="entry name" value="MA"/>
    <property type="match status" value="1"/>
</dbReference>
<feature type="domain" description="Methyl-accepting transducer" evidence="7">
    <location>
        <begin position="786"/>
        <end position="1022"/>
    </location>
</feature>
<name>A0A6M0RND6_9CYAN</name>
<dbReference type="CDD" id="cd06225">
    <property type="entry name" value="HAMP"/>
    <property type="match status" value="1"/>
</dbReference>
<evidence type="ECO:0000259" key="6">
    <source>
        <dbReference type="PROSITE" id="PS50046"/>
    </source>
</evidence>
<keyword evidence="4" id="KW-0175">Coiled coil</keyword>
<dbReference type="GO" id="GO:0016020">
    <property type="term" value="C:membrane"/>
    <property type="evidence" value="ECO:0007669"/>
    <property type="project" value="InterPro"/>
</dbReference>
<accession>A0A6M0RND6</accession>
<evidence type="ECO:0000313" key="9">
    <source>
        <dbReference type="EMBL" id="NEZ57283.1"/>
    </source>
</evidence>
<feature type="domain" description="HAMP" evidence="8">
    <location>
        <begin position="730"/>
        <end position="781"/>
    </location>
</feature>
<sequence length="1070" mass="115307">MGMDVGTNSNAESNSEVDAVDNTPNQEDSSQRDRLLDGVVVKSVDDIQENNNGLEDAREHNPNQELAAQLEEIAAVSRRNASPPTSSNGVSKPMANVQDQQTLSYRGVKYPSAEERYAPENLKISRGSALLQWFYDLPVSSKQLIGLISSEVISVIGLVGAGSLLIISGARQQLLKQAEAELAVTDIQYNIKVNQMGFGFRGQSENTAIVTLAEGVANGSDISANQRAVVREILQGEVEARDIEYSTLIGIDGKIIVNAQTDRTGEEFDPYGLVSRVVSERQQIKANGLVEQSELQRQGVELTTDGDKALIRYVATPVFSQNQTDQLVGVLIAGDLVNGKTSIVEGIVQAFGTGYGAIYLSEGSDDFQLASLANLDEGATEIEIGEEVEVYDQNLLVAALDSQGETISQRLVESEGDAYAMAAKTLSDINGEPIGILIRGTSEARLQQLINRSLQIQFLIALLAILADIFLAQLLGRSIASPIKRLQRATEAFAEGDRQAKADVFARDEVGQLATAFNDLTNTVLRSEGTLLDQASVQARAAQRANQLASLTSDLRKNNIDEERLYSIAVNGVRKAIETDRVIFYRFNEDWSGEIISESVGMGWPAALGATIKDPCFASGYVDQYRRGRIQATSNIFEAGLTECHLGQLTPFKVKANLVAPILDNGELIGLLVAHQCSGPREWSELDISFFKQAALQIGLSIEQVSLFNQKQQAQLEAEALSEERRQRQETLQMELLGLLDDVEGAARGDLTVRADVSAGEIGTVADFFNAIIESLRQIVTQVKTSAVQVNTSLGANEVAMQVLADDALQQADRTTQTLDSVENMTMAITQAADRAQQAAVVAREASQTAEDGGLAMDLTVQNILDLRTTVGETAKKVKRLGESSQQISKVVSLINQIATQTNLLAINAGIEAARAGEEGQGFAAVAEEVGELAARSAAATQDIERIVDSIQRETADVVDAIESSTSQVVEGTRRVDEAKQSLARMMEVSQQIDALVQTISAATVSQVETAANVSTLMQEISQVSERTSISSKTVSEALQQTVAVAKELELSMAAFKVDDQEASKISQEQ</sequence>
<dbReference type="InterPro" id="IPR016132">
    <property type="entry name" value="Phyto_chromo_attachment"/>
</dbReference>
<dbReference type="AlphaFoldDB" id="A0A6M0RND6"/>
<dbReference type="Pfam" id="PF00015">
    <property type="entry name" value="MCPsignal"/>
    <property type="match status" value="1"/>
</dbReference>
<dbReference type="InterPro" id="IPR004089">
    <property type="entry name" value="MCPsignal_dom"/>
</dbReference>
<dbReference type="EMBL" id="QXHD01000004">
    <property type="protein sequence ID" value="NEZ57283.1"/>
    <property type="molecule type" value="Genomic_DNA"/>
</dbReference>
<evidence type="ECO:0000256" key="5">
    <source>
        <dbReference type="SAM" id="MobiDB-lite"/>
    </source>
</evidence>
<dbReference type="SUPFAM" id="SSF158472">
    <property type="entry name" value="HAMP domain-like"/>
    <property type="match status" value="1"/>
</dbReference>
<evidence type="ECO:0000256" key="1">
    <source>
        <dbReference type="ARBA" id="ARBA00023224"/>
    </source>
</evidence>
<dbReference type="Gene3D" id="6.10.340.10">
    <property type="match status" value="1"/>
</dbReference>
<comment type="similarity">
    <text evidence="2">Belongs to the methyl-accepting chemotaxis (MCP) protein family.</text>
</comment>
<organism evidence="9 10">
    <name type="scientific">Adonisia turfae CCMR0081</name>
    <dbReference type="NCBI Taxonomy" id="2292702"/>
    <lineage>
        <taxon>Bacteria</taxon>
        <taxon>Bacillati</taxon>
        <taxon>Cyanobacteriota</taxon>
        <taxon>Adonisia</taxon>
        <taxon>Adonisia turfae</taxon>
    </lineage>
</organism>
<dbReference type="Pfam" id="PF01590">
    <property type="entry name" value="GAF"/>
    <property type="match status" value="1"/>
</dbReference>
<feature type="coiled-coil region" evidence="4">
    <location>
        <begin position="704"/>
        <end position="731"/>
    </location>
</feature>
<dbReference type="PANTHER" id="PTHR32089">
    <property type="entry name" value="METHYL-ACCEPTING CHEMOTAXIS PROTEIN MCPB"/>
    <property type="match status" value="1"/>
</dbReference>
<evidence type="ECO:0000313" key="10">
    <source>
        <dbReference type="Proteomes" id="UP000481033"/>
    </source>
</evidence>
<dbReference type="PROSITE" id="PS50111">
    <property type="entry name" value="CHEMOTAXIS_TRANSDUC_2"/>
    <property type="match status" value="1"/>
</dbReference>
<dbReference type="SMART" id="SM00065">
    <property type="entry name" value="GAF"/>
    <property type="match status" value="1"/>
</dbReference>
<protein>
    <submittedName>
        <fullName evidence="9">GAF domain-containing protein</fullName>
    </submittedName>
</protein>
<dbReference type="InterPro" id="IPR029016">
    <property type="entry name" value="GAF-like_dom_sf"/>
</dbReference>
<feature type="region of interest" description="Disordered" evidence="5">
    <location>
        <begin position="1"/>
        <end position="38"/>
    </location>
</feature>
<feature type="region of interest" description="Disordered" evidence="5">
    <location>
        <begin position="77"/>
        <end position="102"/>
    </location>
</feature>
<dbReference type="SUPFAM" id="SSF55781">
    <property type="entry name" value="GAF domain-like"/>
    <property type="match status" value="1"/>
</dbReference>
<dbReference type="Pfam" id="PF00672">
    <property type="entry name" value="HAMP"/>
    <property type="match status" value="1"/>
</dbReference>
<evidence type="ECO:0000256" key="2">
    <source>
        <dbReference type="ARBA" id="ARBA00029447"/>
    </source>
</evidence>
<keyword evidence="1 3" id="KW-0807">Transducer</keyword>
<feature type="compositionally biased region" description="Polar residues" evidence="5">
    <location>
        <begin position="1"/>
        <end position="28"/>
    </location>
</feature>
<dbReference type="PANTHER" id="PTHR32089:SF114">
    <property type="entry name" value="METHYL-ACCEPTING CHEMOTAXIS PROTEIN MCPB"/>
    <property type="match status" value="1"/>
</dbReference>
<dbReference type="InterPro" id="IPR003660">
    <property type="entry name" value="HAMP_dom"/>
</dbReference>
<reference evidence="9 10" key="1">
    <citation type="journal article" date="2020" name="Microb. Ecol.">
        <title>Ecogenomics of the Marine Benthic Filamentous Cyanobacterium Adonisia.</title>
        <authorList>
            <person name="Walter J.M."/>
            <person name="Coutinho F.H."/>
            <person name="Leomil L."/>
            <person name="Hargreaves P.I."/>
            <person name="Campeao M.E."/>
            <person name="Vieira V.V."/>
            <person name="Silva B.S."/>
            <person name="Fistarol G.O."/>
            <person name="Salomon P.S."/>
            <person name="Sawabe T."/>
            <person name="Mino S."/>
            <person name="Hosokawa M."/>
            <person name="Miyashita H."/>
            <person name="Maruyama F."/>
            <person name="van Verk M.C."/>
            <person name="Dutilh B.E."/>
            <person name="Thompson C.C."/>
            <person name="Thompson F.L."/>
        </authorList>
    </citation>
    <scope>NUCLEOTIDE SEQUENCE [LARGE SCALE GENOMIC DNA]</scope>
    <source>
        <strain evidence="9 10">CCMR0081</strain>
    </source>
</reference>
<dbReference type="InterPro" id="IPR003018">
    <property type="entry name" value="GAF"/>
</dbReference>
<proteinExistence type="inferred from homology"/>
<dbReference type="PROSITE" id="PS50885">
    <property type="entry name" value="HAMP"/>
    <property type="match status" value="2"/>
</dbReference>
<dbReference type="SMART" id="SM00304">
    <property type="entry name" value="HAMP"/>
    <property type="match status" value="2"/>
</dbReference>
<dbReference type="SUPFAM" id="SSF58104">
    <property type="entry name" value="Methyl-accepting chemotaxis protein (MCP) signaling domain"/>
    <property type="match status" value="1"/>
</dbReference>
<comment type="caution">
    <text evidence="9">The sequence shown here is derived from an EMBL/GenBank/DDBJ whole genome shotgun (WGS) entry which is preliminary data.</text>
</comment>
<gene>
    <name evidence="9" type="ORF">DXZ20_16715</name>
</gene>
<evidence type="ECO:0000256" key="4">
    <source>
        <dbReference type="SAM" id="Coils"/>
    </source>
</evidence>
<dbReference type="Gene3D" id="3.30.450.40">
    <property type="match status" value="1"/>
</dbReference>
<keyword evidence="10" id="KW-1185">Reference proteome</keyword>
<dbReference type="CDD" id="cd11386">
    <property type="entry name" value="MCP_signal"/>
    <property type="match status" value="1"/>
</dbReference>
<dbReference type="Proteomes" id="UP000481033">
    <property type="component" value="Unassembled WGS sequence"/>
</dbReference>
<feature type="compositionally biased region" description="Polar residues" evidence="5">
    <location>
        <begin position="79"/>
        <end position="90"/>
    </location>
</feature>
<dbReference type="GO" id="GO:0007165">
    <property type="term" value="P:signal transduction"/>
    <property type="evidence" value="ECO:0007669"/>
    <property type="project" value="UniProtKB-KW"/>
</dbReference>
<evidence type="ECO:0000259" key="7">
    <source>
        <dbReference type="PROSITE" id="PS50111"/>
    </source>
</evidence>
<feature type="domain" description="Phytochrome chromophore attachment site" evidence="6">
    <location>
        <begin position="561"/>
        <end position="697"/>
    </location>
</feature>
<feature type="domain" description="HAMP" evidence="8">
    <location>
        <begin position="477"/>
        <end position="529"/>
    </location>
</feature>
<evidence type="ECO:0000259" key="8">
    <source>
        <dbReference type="PROSITE" id="PS50885"/>
    </source>
</evidence>
<evidence type="ECO:0000256" key="3">
    <source>
        <dbReference type="PROSITE-ProRule" id="PRU00284"/>
    </source>
</evidence>
<dbReference type="PROSITE" id="PS50046">
    <property type="entry name" value="PHYTOCHROME_2"/>
    <property type="match status" value="1"/>
</dbReference>
<dbReference type="RefSeq" id="WP_163699335.1">
    <property type="nucleotide sequence ID" value="NZ_QXHD01000004.1"/>
</dbReference>